<dbReference type="InterPro" id="IPR002756">
    <property type="entry name" value="MfnF"/>
</dbReference>
<dbReference type="Pfam" id="PF01968">
    <property type="entry name" value="Hydantoinase_A"/>
    <property type="match status" value="1"/>
</dbReference>
<dbReference type="NCBIfam" id="TIGR03123">
    <property type="entry name" value="one_C_unchar_1"/>
    <property type="match status" value="1"/>
</dbReference>
<dbReference type="GO" id="GO:0016787">
    <property type="term" value="F:hydrolase activity"/>
    <property type="evidence" value="ECO:0007669"/>
    <property type="project" value="InterPro"/>
</dbReference>
<dbReference type="AlphaFoldDB" id="A0A7C4BB33"/>
<organism evidence="2">
    <name type="scientific">Ignisphaera aggregans</name>
    <dbReference type="NCBI Taxonomy" id="334771"/>
    <lineage>
        <taxon>Archaea</taxon>
        <taxon>Thermoproteota</taxon>
        <taxon>Thermoprotei</taxon>
        <taxon>Desulfurococcales</taxon>
        <taxon>Desulfurococcaceae</taxon>
        <taxon>Ignisphaera</taxon>
    </lineage>
</organism>
<dbReference type="Gene3D" id="3.30.420.190">
    <property type="entry name" value="conserved archaeal protein q6m145"/>
    <property type="match status" value="1"/>
</dbReference>
<gene>
    <name evidence="2" type="ORF">ENV14_01445</name>
</gene>
<dbReference type="EMBL" id="DTFF01000013">
    <property type="protein sequence ID" value="HGI87053.1"/>
    <property type="molecule type" value="Genomic_DNA"/>
</dbReference>
<accession>A0A7C4BB33</accession>
<comment type="caution">
    <text evidence="2">The sequence shown here is derived from an EMBL/GenBank/DDBJ whole genome shotgun (WGS) entry which is preliminary data.</text>
</comment>
<feature type="domain" description="Hydantoinase A/oxoprolinase" evidence="1">
    <location>
        <begin position="70"/>
        <end position="332"/>
    </location>
</feature>
<name>A0A7C4BB33_9CREN</name>
<protein>
    <recommendedName>
        <fullName evidence="1">Hydantoinase A/oxoprolinase domain-containing protein</fullName>
    </recommendedName>
</protein>
<dbReference type="InterPro" id="IPR002821">
    <property type="entry name" value="Hydantoinase_A"/>
</dbReference>
<sequence length="367" mass="40180">MSLPEVFIGLDVGGANVKTVKLRVRGGSIKVEDIARVYNPLWISGKESLERVLKELKNSFLQTSKSYVISTCMTAELSDVFEDKQAGVYHVVNTVEKVFQDALHKFYVSTDAMLIDAKTAIQNYLSVAAANWAASAWLLEKIAGERGFRNIVFVDIGSTTTTIIPVVNGKTIVRGRTDPEKLVFGELVYTGALRTNVCAIVDRVPYKGLWARVSSERFALSGDVHLALGFIKSEDYTTETADNRGKSLGEAVARLSRVPCADSKMLTMQEVVEIARYIYEAQVFKVFEALIQIRSWLASIGADLDSFVIMVAGVGKHLALEASRRAGFKQFVDVDDVIGEKISPVLPAYAAALMALDRVAASEVHSS</sequence>
<reference evidence="2" key="1">
    <citation type="journal article" date="2020" name="mSystems">
        <title>Genome- and Community-Level Interaction Insights into Carbon Utilization and Element Cycling Functions of Hydrothermarchaeota in Hydrothermal Sediment.</title>
        <authorList>
            <person name="Zhou Z."/>
            <person name="Liu Y."/>
            <person name="Xu W."/>
            <person name="Pan J."/>
            <person name="Luo Z.H."/>
            <person name="Li M."/>
        </authorList>
    </citation>
    <scope>NUCLEOTIDE SEQUENCE [LARGE SCALE GENOMIC DNA]</scope>
    <source>
        <strain evidence="2">SpSt-732</strain>
    </source>
</reference>
<evidence type="ECO:0000259" key="1">
    <source>
        <dbReference type="Pfam" id="PF01968"/>
    </source>
</evidence>
<proteinExistence type="predicted"/>
<evidence type="ECO:0000313" key="2">
    <source>
        <dbReference type="EMBL" id="HGI87053.1"/>
    </source>
</evidence>
<dbReference type="Gene3D" id="3.30.420.40">
    <property type="match status" value="1"/>
</dbReference>